<proteinExistence type="predicted"/>
<keyword evidence="3" id="KW-1185">Reference proteome</keyword>
<keyword evidence="1" id="KW-0812">Transmembrane</keyword>
<sequence>MVFRASATSSARISMIALAAFGLFILAGAIYNIIDTKFLTGILLLLLSMLLFAMVAFLMSVRTTLDATGIHIGTATGARDFPWPESRTGMFVQVKIAGGKAVLIANSANATLVTPEGKPVHLIGLTWMGPLPNRLEAKGMAELDRIWAWAVARGYTRETGQYTELNVHGPRRLIQIQRRHQEERYGLV</sequence>
<organism evidence="2 3">
    <name type="scientific">Actinomyces massiliensis F0489</name>
    <dbReference type="NCBI Taxonomy" id="1125718"/>
    <lineage>
        <taxon>Bacteria</taxon>
        <taxon>Bacillati</taxon>
        <taxon>Actinomycetota</taxon>
        <taxon>Actinomycetes</taxon>
        <taxon>Actinomycetales</taxon>
        <taxon>Actinomycetaceae</taxon>
        <taxon>Actinomyces</taxon>
    </lineage>
</organism>
<dbReference type="Proteomes" id="UP000002941">
    <property type="component" value="Unassembled WGS sequence"/>
</dbReference>
<dbReference type="EMBL" id="AKFT01000118">
    <property type="protein sequence ID" value="EJF43765.1"/>
    <property type="molecule type" value="Genomic_DNA"/>
</dbReference>
<dbReference type="OrthoDB" id="3260470at2"/>
<comment type="caution">
    <text evidence="2">The sequence shown here is derived from an EMBL/GenBank/DDBJ whole genome shotgun (WGS) entry which is preliminary data.</text>
</comment>
<dbReference type="PATRIC" id="fig|1125718.3.peg.1590"/>
<dbReference type="AlphaFoldDB" id="J1HDF7"/>
<protein>
    <submittedName>
        <fullName evidence="2">Uncharacterized protein</fullName>
    </submittedName>
</protein>
<evidence type="ECO:0000313" key="2">
    <source>
        <dbReference type="EMBL" id="EJF43765.1"/>
    </source>
</evidence>
<reference evidence="2 3" key="1">
    <citation type="submission" date="2012-05" db="EMBL/GenBank/DDBJ databases">
        <authorList>
            <person name="Harkins D.M."/>
            <person name="Madupu R."/>
            <person name="Durkin A.S."/>
            <person name="Torralba M."/>
            <person name="Methe B."/>
            <person name="Sutton G.G."/>
            <person name="Nelson K.E."/>
        </authorList>
    </citation>
    <scope>NUCLEOTIDE SEQUENCE [LARGE SCALE GENOMIC DNA]</scope>
    <source>
        <strain evidence="2 3">F0489</strain>
    </source>
</reference>
<name>J1HDF7_9ACTO</name>
<keyword evidence="1" id="KW-1133">Transmembrane helix</keyword>
<evidence type="ECO:0000313" key="3">
    <source>
        <dbReference type="Proteomes" id="UP000002941"/>
    </source>
</evidence>
<feature type="transmembrane region" description="Helical" evidence="1">
    <location>
        <begin position="40"/>
        <end position="61"/>
    </location>
</feature>
<accession>J1HDF7</accession>
<feature type="transmembrane region" description="Helical" evidence="1">
    <location>
        <begin position="12"/>
        <end position="34"/>
    </location>
</feature>
<dbReference type="eggNOG" id="ENOG502ZCN3">
    <property type="taxonomic scope" value="Bacteria"/>
</dbReference>
<keyword evidence="1" id="KW-0472">Membrane</keyword>
<gene>
    <name evidence="2" type="ORF">HMPREF1318_0430</name>
</gene>
<evidence type="ECO:0000256" key="1">
    <source>
        <dbReference type="SAM" id="Phobius"/>
    </source>
</evidence>